<reference evidence="1 2" key="1">
    <citation type="submission" date="2021-12" db="EMBL/GenBank/DDBJ databases">
        <title>Genome sequencing of bacteria with rrn-lacking chromosome and rrn-plasmid.</title>
        <authorList>
            <person name="Anda M."/>
            <person name="Iwasaki W."/>
        </authorList>
    </citation>
    <scope>NUCLEOTIDE SEQUENCE [LARGE SCALE GENOMIC DNA]</scope>
    <source>
        <strain evidence="1 2">DSM 100852</strain>
    </source>
</reference>
<keyword evidence="2" id="KW-1185">Reference proteome</keyword>
<evidence type="ECO:0000313" key="2">
    <source>
        <dbReference type="Proteomes" id="UP001348817"/>
    </source>
</evidence>
<gene>
    <name evidence="1" type="ORF">FUAX_09940</name>
</gene>
<name>A0AAU9CKW2_9BACT</name>
<proteinExistence type="predicted"/>
<organism evidence="1 2">
    <name type="scientific">Fulvitalea axinellae</name>
    <dbReference type="NCBI Taxonomy" id="1182444"/>
    <lineage>
        <taxon>Bacteria</taxon>
        <taxon>Pseudomonadati</taxon>
        <taxon>Bacteroidota</taxon>
        <taxon>Cytophagia</taxon>
        <taxon>Cytophagales</taxon>
        <taxon>Persicobacteraceae</taxon>
        <taxon>Fulvitalea</taxon>
    </lineage>
</organism>
<protein>
    <submittedName>
        <fullName evidence="1">Uncharacterized protein</fullName>
    </submittedName>
</protein>
<dbReference type="AlphaFoldDB" id="A0AAU9CKW2"/>
<evidence type="ECO:0000313" key="1">
    <source>
        <dbReference type="EMBL" id="BDD08562.1"/>
    </source>
</evidence>
<accession>A0AAU9CKW2</accession>
<dbReference type="RefSeq" id="WP_338393814.1">
    <property type="nucleotide sequence ID" value="NZ_AP025314.1"/>
</dbReference>
<dbReference type="Proteomes" id="UP001348817">
    <property type="component" value="Chromosome"/>
</dbReference>
<sequence length="66" mass="7730">MNNERREMLDTATDAVKFSQEVHKRVFGTNPTPEETWKAFEMVTPIFYGMEEPEEEQDNRVPPLGK</sequence>
<dbReference type="EMBL" id="AP025314">
    <property type="protein sequence ID" value="BDD08562.1"/>
    <property type="molecule type" value="Genomic_DNA"/>
</dbReference>
<dbReference type="KEGG" id="fax:FUAX_09940"/>